<proteinExistence type="predicted"/>
<organism evidence="1 2">
    <name type="scientific">Acaulospora colombiana</name>
    <dbReference type="NCBI Taxonomy" id="27376"/>
    <lineage>
        <taxon>Eukaryota</taxon>
        <taxon>Fungi</taxon>
        <taxon>Fungi incertae sedis</taxon>
        <taxon>Mucoromycota</taxon>
        <taxon>Glomeromycotina</taxon>
        <taxon>Glomeromycetes</taxon>
        <taxon>Diversisporales</taxon>
        <taxon>Acaulosporaceae</taxon>
        <taxon>Acaulospora</taxon>
    </lineage>
</organism>
<dbReference type="EMBL" id="CAJVPT010008723">
    <property type="protein sequence ID" value="CAG8554715.1"/>
    <property type="molecule type" value="Genomic_DNA"/>
</dbReference>
<evidence type="ECO:0000313" key="2">
    <source>
        <dbReference type="Proteomes" id="UP000789525"/>
    </source>
</evidence>
<comment type="caution">
    <text evidence="1">The sequence shown here is derived from an EMBL/GenBank/DDBJ whole genome shotgun (WGS) entry which is preliminary data.</text>
</comment>
<reference evidence="1" key="1">
    <citation type="submission" date="2021-06" db="EMBL/GenBank/DDBJ databases">
        <authorList>
            <person name="Kallberg Y."/>
            <person name="Tangrot J."/>
            <person name="Rosling A."/>
        </authorList>
    </citation>
    <scope>NUCLEOTIDE SEQUENCE</scope>
    <source>
        <strain evidence="1">CL356</strain>
    </source>
</reference>
<name>A0ACA9M0H8_9GLOM</name>
<evidence type="ECO:0000313" key="1">
    <source>
        <dbReference type="EMBL" id="CAG8554715.1"/>
    </source>
</evidence>
<keyword evidence="2" id="KW-1185">Reference proteome</keyword>
<dbReference type="Proteomes" id="UP000789525">
    <property type="component" value="Unassembled WGS sequence"/>
</dbReference>
<gene>
    <name evidence="1" type="ORF">ACOLOM_LOCUS4996</name>
</gene>
<sequence>MSSQIPTRRPVRATRPVNDENAPSRISVLGKAKTVVSENLNAKNNAKEATTLKASTKPRVVLGQQRDTSNLVAGKRKRDALGDATNETKSKATTLKPSITISSTNKAPTHSRASSVSTNVSLPKDKENAARPRAPLGVKSKNIVSTASAASEKEKLSAKPSEATAVATKRVVRRPLSAKPAPAPATTTTTTNVTVSRTKVTETTVRAEATRRQVLQKSQVEKVSKTTKVAKIDLTDVDEDEVRSHKRPRLSDEVEDAVELKNVTVEKVHEALTIAVTKPEDEEPEDLDKDDLDDPLMVAEYVVEIFDYLRALEKTTMPNPKYMQYQTALKPHMRGILGEWIIGIHRGLRMVPETLFIAMNLIDRFLSVRTISLEKVQLVGVVCLLIASKYEEICAPTISMMLKFSAKSSTVDEIKEAEKYVLKSIKYNLSYSSPITFLRRCSKADGFDPESRTLAKYLVELYCVEYRLIQYTPSCIAAAAMWLARLALDRGEWTANLAHYAGYKEAELLPCANVMLNYILKFPKHASLFEKYASRKFNKASVFMRSWALARWDEGWDVDLGECLEALKEDSKARILAGTAGVVELLECPVFHADDNEGA</sequence>
<accession>A0ACA9M0H8</accession>
<protein>
    <submittedName>
        <fullName evidence="1">7821_t:CDS:1</fullName>
    </submittedName>
</protein>